<feature type="region of interest" description="Disordered" evidence="1">
    <location>
        <begin position="114"/>
        <end position="171"/>
    </location>
</feature>
<evidence type="ECO:0000313" key="3">
    <source>
        <dbReference type="Proteomes" id="UP000008144"/>
    </source>
</evidence>
<feature type="compositionally biased region" description="Basic residues" evidence="1">
    <location>
        <begin position="191"/>
        <end position="205"/>
    </location>
</feature>
<accession>F7AW95</accession>
<dbReference type="InParanoid" id="F7AW95"/>
<dbReference type="AlphaFoldDB" id="F7AW95"/>
<organism evidence="2 3">
    <name type="scientific">Ciona intestinalis</name>
    <name type="common">Transparent sea squirt</name>
    <name type="synonym">Ascidia intestinalis</name>
    <dbReference type="NCBI Taxonomy" id="7719"/>
    <lineage>
        <taxon>Eukaryota</taxon>
        <taxon>Metazoa</taxon>
        <taxon>Chordata</taxon>
        <taxon>Tunicata</taxon>
        <taxon>Ascidiacea</taxon>
        <taxon>Phlebobranchia</taxon>
        <taxon>Cionidae</taxon>
        <taxon>Ciona</taxon>
    </lineage>
</organism>
<evidence type="ECO:0000313" key="2">
    <source>
        <dbReference type="Ensembl" id="ENSCINP00000023032.2"/>
    </source>
</evidence>
<dbReference type="Ensembl" id="ENSCINT00000023278.2">
    <property type="protein sequence ID" value="ENSCINP00000023032.2"/>
    <property type="gene ID" value="ENSCING00000012304.2"/>
</dbReference>
<feature type="region of interest" description="Disordered" evidence="1">
    <location>
        <begin position="191"/>
        <end position="210"/>
    </location>
</feature>
<dbReference type="HOGENOM" id="CLU_795796_0_0_1"/>
<reference evidence="2" key="3">
    <citation type="submission" date="2025-08" db="UniProtKB">
        <authorList>
            <consortium name="Ensembl"/>
        </authorList>
    </citation>
    <scope>IDENTIFICATION</scope>
</reference>
<protein>
    <submittedName>
        <fullName evidence="2">Uncharacterized protein</fullName>
    </submittedName>
</protein>
<reference evidence="2" key="4">
    <citation type="submission" date="2025-09" db="UniProtKB">
        <authorList>
            <consortium name="Ensembl"/>
        </authorList>
    </citation>
    <scope>IDENTIFICATION</scope>
</reference>
<keyword evidence="3" id="KW-1185">Reference proteome</keyword>
<sequence>MNRRFVHPSIYGQVYAPPQNQFLPAHCPILPPPGFILPNEVCQVPLPLLSYPQLPYGLPDAYGRYTSCYIPQPPGYPPTTYNVAPPGMLHLRSPWPAMVEPPHPPPYPPLSYATQHTNTTQQPEPGTKCDGGHATGLATTAPLFDQQQNTRQKKRRQRNITNNQSKHIRKTSSNRIRYITSLRKINRSKHLMRSRRMSNNSHRKSVSVEPVELSSIAIETDHGEYESCDENDEITQDNEFVWDAKQSMDETNISEKQQFIHSNIEPHPKNPDYTIITNDKSFSYVNYNPDVLPTKLDRMWLQIGPVQKQNEKIPKTSTNINTSLDVAFKSPRSDERHSNKQTDSVNRNS</sequence>
<reference evidence="3" key="1">
    <citation type="journal article" date="2002" name="Science">
        <title>The draft genome of Ciona intestinalis: insights into chordate and vertebrate origins.</title>
        <authorList>
            <person name="Dehal P."/>
            <person name="Satou Y."/>
            <person name="Campbell R.K."/>
            <person name="Chapman J."/>
            <person name="Degnan B."/>
            <person name="De Tomaso A."/>
            <person name="Davidson B."/>
            <person name="Di Gregorio A."/>
            <person name="Gelpke M."/>
            <person name="Goodstein D.M."/>
            <person name="Harafuji N."/>
            <person name="Hastings K.E."/>
            <person name="Ho I."/>
            <person name="Hotta K."/>
            <person name="Huang W."/>
            <person name="Kawashima T."/>
            <person name="Lemaire P."/>
            <person name="Martinez D."/>
            <person name="Meinertzhagen I.A."/>
            <person name="Necula S."/>
            <person name="Nonaka M."/>
            <person name="Putnam N."/>
            <person name="Rash S."/>
            <person name="Saiga H."/>
            <person name="Satake M."/>
            <person name="Terry A."/>
            <person name="Yamada L."/>
            <person name="Wang H.G."/>
            <person name="Awazu S."/>
            <person name="Azumi K."/>
            <person name="Boore J."/>
            <person name="Branno M."/>
            <person name="Chin-Bow S."/>
            <person name="DeSantis R."/>
            <person name="Doyle S."/>
            <person name="Francino P."/>
            <person name="Keys D.N."/>
            <person name="Haga S."/>
            <person name="Hayashi H."/>
            <person name="Hino K."/>
            <person name="Imai K.S."/>
            <person name="Inaba K."/>
            <person name="Kano S."/>
            <person name="Kobayashi K."/>
            <person name="Kobayashi M."/>
            <person name="Lee B.I."/>
            <person name="Makabe K.W."/>
            <person name="Manohar C."/>
            <person name="Matassi G."/>
            <person name="Medina M."/>
            <person name="Mochizuki Y."/>
            <person name="Mount S."/>
            <person name="Morishita T."/>
            <person name="Miura S."/>
            <person name="Nakayama A."/>
            <person name="Nishizaka S."/>
            <person name="Nomoto H."/>
            <person name="Ohta F."/>
            <person name="Oishi K."/>
            <person name="Rigoutsos I."/>
            <person name="Sano M."/>
            <person name="Sasaki A."/>
            <person name="Sasakura Y."/>
            <person name="Shoguchi E."/>
            <person name="Shin-i T."/>
            <person name="Spagnuolo A."/>
            <person name="Stainier D."/>
            <person name="Suzuki M.M."/>
            <person name="Tassy O."/>
            <person name="Takatori N."/>
            <person name="Tokuoka M."/>
            <person name="Yagi K."/>
            <person name="Yoshizaki F."/>
            <person name="Wada S."/>
            <person name="Zhang C."/>
            <person name="Hyatt P.D."/>
            <person name="Larimer F."/>
            <person name="Detter C."/>
            <person name="Doggett N."/>
            <person name="Glavina T."/>
            <person name="Hawkins T."/>
            <person name="Richardson P."/>
            <person name="Lucas S."/>
            <person name="Kohara Y."/>
            <person name="Levine M."/>
            <person name="Satoh N."/>
            <person name="Rokhsar D.S."/>
        </authorList>
    </citation>
    <scope>NUCLEOTIDE SEQUENCE [LARGE SCALE GENOMIC DNA]</scope>
</reference>
<dbReference type="Proteomes" id="UP000008144">
    <property type="component" value="Chromosome 5"/>
</dbReference>
<proteinExistence type="predicted"/>
<reference evidence="2" key="2">
    <citation type="journal article" date="2008" name="Genome Biol.">
        <title>Improved genome assembly and evidence-based global gene model set for the chordate Ciona intestinalis: new insight into intron and operon populations.</title>
        <authorList>
            <person name="Satou Y."/>
            <person name="Mineta K."/>
            <person name="Ogasawara M."/>
            <person name="Sasakura Y."/>
            <person name="Shoguchi E."/>
            <person name="Ueno K."/>
            <person name="Yamada L."/>
            <person name="Matsumoto J."/>
            <person name="Wasserscheid J."/>
            <person name="Dewar K."/>
            <person name="Wiley G.B."/>
            <person name="Macmil S.L."/>
            <person name="Roe B.A."/>
            <person name="Zeller R.W."/>
            <person name="Hastings K.E."/>
            <person name="Lemaire P."/>
            <person name="Lindquist E."/>
            <person name="Endo T."/>
            <person name="Hotta K."/>
            <person name="Inaba K."/>
        </authorList>
    </citation>
    <scope>NUCLEOTIDE SEQUENCE [LARGE SCALE GENOMIC DNA]</scope>
    <source>
        <strain evidence="2">wild type</strain>
    </source>
</reference>
<feature type="compositionally biased region" description="Polar residues" evidence="1">
    <location>
        <begin position="315"/>
        <end position="324"/>
    </location>
</feature>
<name>F7AW95_CIOIN</name>
<feature type="region of interest" description="Disordered" evidence="1">
    <location>
        <begin position="310"/>
        <end position="349"/>
    </location>
</feature>
<feature type="compositionally biased region" description="Polar residues" evidence="1">
    <location>
        <begin position="114"/>
        <end position="124"/>
    </location>
</feature>
<feature type="compositionally biased region" description="Basic and acidic residues" evidence="1">
    <location>
        <begin position="331"/>
        <end position="340"/>
    </location>
</feature>
<dbReference type="EMBL" id="EAAA01002060">
    <property type="status" value="NOT_ANNOTATED_CDS"/>
    <property type="molecule type" value="Genomic_DNA"/>
</dbReference>
<evidence type="ECO:0000256" key="1">
    <source>
        <dbReference type="SAM" id="MobiDB-lite"/>
    </source>
</evidence>